<protein>
    <submittedName>
        <fullName evidence="2">Uncharacterized protein</fullName>
    </submittedName>
</protein>
<keyword evidence="3" id="KW-1185">Reference proteome</keyword>
<gene>
    <name evidence="2" type="ORF">AWB82_02766</name>
</gene>
<reference evidence="2" key="1">
    <citation type="submission" date="2016-01" db="EMBL/GenBank/DDBJ databases">
        <authorList>
            <person name="Peeters C."/>
        </authorList>
    </citation>
    <scope>NUCLEOTIDE SEQUENCE [LARGE SCALE GENOMIC DNA]</scope>
    <source>
        <strain evidence="2">LMG 29325</strain>
    </source>
</reference>
<name>A0A158AQH3_9BURK</name>
<accession>A0A158AQH3</accession>
<dbReference type="AlphaFoldDB" id="A0A158AQH3"/>
<dbReference type="EMBL" id="FCOJ02000016">
    <property type="protein sequence ID" value="SAK59969.1"/>
    <property type="molecule type" value="Genomic_DNA"/>
</dbReference>
<sequence length="52" mass="5445">MANTDGLEPVNSLITEKADNPCEFPASANHGISEEQTKPPATAGEGDFRKAS</sequence>
<evidence type="ECO:0000313" key="3">
    <source>
        <dbReference type="Proteomes" id="UP000054596"/>
    </source>
</evidence>
<dbReference type="Proteomes" id="UP000054596">
    <property type="component" value="Unassembled WGS sequence"/>
</dbReference>
<dbReference type="STRING" id="1777143.AWB82_02766"/>
<comment type="caution">
    <text evidence="2">The sequence shown here is derived from an EMBL/GenBank/DDBJ whole genome shotgun (WGS) entry which is preliminary data.</text>
</comment>
<organism evidence="2 3">
    <name type="scientific">Caballeronia glebae</name>
    <dbReference type="NCBI Taxonomy" id="1777143"/>
    <lineage>
        <taxon>Bacteria</taxon>
        <taxon>Pseudomonadati</taxon>
        <taxon>Pseudomonadota</taxon>
        <taxon>Betaproteobacteria</taxon>
        <taxon>Burkholderiales</taxon>
        <taxon>Burkholderiaceae</taxon>
        <taxon>Caballeronia</taxon>
    </lineage>
</organism>
<evidence type="ECO:0000313" key="2">
    <source>
        <dbReference type="EMBL" id="SAK59969.1"/>
    </source>
</evidence>
<dbReference type="RefSeq" id="WP_159462587.1">
    <property type="nucleotide sequence ID" value="NZ_FCOJ02000016.1"/>
</dbReference>
<feature type="region of interest" description="Disordered" evidence="1">
    <location>
        <begin position="1"/>
        <end position="52"/>
    </location>
</feature>
<evidence type="ECO:0000256" key="1">
    <source>
        <dbReference type="SAM" id="MobiDB-lite"/>
    </source>
</evidence>
<proteinExistence type="predicted"/>